<keyword evidence="4" id="KW-0539">Nucleus</keyword>
<dbReference type="InterPro" id="IPR010776">
    <property type="entry name" value="Hop2_WH_dom"/>
</dbReference>
<comment type="similarity">
    <text evidence="2">Belongs to the HOP2 family.</text>
</comment>
<organism evidence="8 9">
    <name type="scientific">Ceratodon purpureus</name>
    <name type="common">Fire moss</name>
    <name type="synonym">Dicranum purpureum</name>
    <dbReference type="NCBI Taxonomy" id="3225"/>
    <lineage>
        <taxon>Eukaryota</taxon>
        <taxon>Viridiplantae</taxon>
        <taxon>Streptophyta</taxon>
        <taxon>Embryophyta</taxon>
        <taxon>Bryophyta</taxon>
        <taxon>Bryophytina</taxon>
        <taxon>Bryopsida</taxon>
        <taxon>Dicranidae</taxon>
        <taxon>Pseudoditrichales</taxon>
        <taxon>Ditrichaceae</taxon>
        <taxon>Ceratodon</taxon>
    </lineage>
</organism>
<evidence type="ECO:0000256" key="1">
    <source>
        <dbReference type="ARBA" id="ARBA00004123"/>
    </source>
</evidence>
<keyword evidence="9" id="KW-1185">Reference proteome</keyword>
<feature type="domain" description="Homologous-pairing protein 2 winged helix" evidence="7">
    <location>
        <begin position="9"/>
        <end position="65"/>
    </location>
</feature>
<accession>A0A8T0IGS6</accession>
<dbReference type="Pfam" id="PF07106">
    <property type="entry name" value="WHD_TBPIP"/>
    <property type="match status" value="1"/>
</dbReference>
<comment type="subcellular location">
    <subcellularLocation>
        <location evidence="1">Nucleus</location>
    </subcellularLocation>
</comment>
<proteinExistence type="inferred from homology"/>
<keyword evidence="5" id="KW-0469">Meiosis</keyword>
<evidence type="ECO:0000256" key="3">
    <source>
        <dbReference type="ARBA" id="ARBA00023172"/>
    </source>
</evidence>
<evidence type="ECO:0000256" key="4">
    <source>
        <dbReference type="ARBA" id="ARBA00023242"/>
    </source>
</evidence>
<dbReference type="GO" id="GO:0120230">
    <property type="term" value="F:recombinase activator activity"/>
    <property type="evidence" value="ECO:0007669"/>
    <property type="project" value="TreeGrafter"/>
</dbReference>
<comment type="caution">
    <text evidence="8">The sequence shown here is derived from an EMBL/GenBank/DDBJ whole genome shotgun (WGS) entry which is preliminary data.</text>
</comment>
<evidence type="ECO:0000256" key="5">
    <source>
        <dbReference type="ARBA" id="ARBA00023254"/>
    </source>
</evidence>
<dbReference type="GO" id="GO:0000709">
    <property type="term" value="P:meiotic joint molecule formation"/>
    <property type="evidence" value="ECO:0007669"/>
    <property type="project" value="TreeGrafter"/>
</dbReference>
<dbReference type="GO" id="GO:0000794">
    <property type="term" value="C:condensed nuclear chromosome"/>
    <property type="evidence" value="ECO:0007669"/>
    <property type="project" value="TreeGrafter"/>
</dbReference>
<dbReference type="GO" id="GO:0007129">
    <property type="term" value="P:homologous chromosome pairing at meiosis"/>
    <property type="evidence" value="ECO:0007669"/>
    <property type="project" value="TreeGrafter"/>
</dbReference>
<dbReference type="PANTHER" id="PTHR15938:SF0">
    <property type="entry name" value="HOMOLOGOUS-PAIRING PROTEIN 2 HOMOLOG"/>
    <property type="match status" value="1"/>
</dbReference>
<dbReference type="AlphaFoldDB" id="A0A8T0IGS6"/>
<dbReference type="Gene3D" id="1.10.10.10">
    <property type="entry name" value="Winged helix-like DNA-binding domain superfamily/Winged helix DNA-binding domain"/>
    <property type="match status" value="1"/>
</dbReference>
<keyword evidence="3" id="KW-0233">DNA recombination</keyword>
<dbReference type="GO" id="GO:0010774">
    <property type="term" value="P:meiotic strand invasion involved in reciprocal meiotic recombination"/>
    <property type="evidence" value="ECO:0007669"/>
    <property type="project" value="TreeGrafter"/>
</dbReference>
<name>A0A8T0IGS6_CERPU</name>
<keyword evidence="6" id="KW-0175">Coiled coil</keyword>
<dbReference type="InterPro" id="IPR036388">
    <property type="entry name" value="WH-like_DNA-bd_sf"/>
</dbReference>
<feature type="coiled-coil region" evidence="6">
    <location>
        <begin position="81"/>
        <end position="115"/>
    </location>
</feature>
<dbReference type="GO" id="GO:0120231">
    <property type="term" value="C:DNA recombinase auxiliary factor complex"/>
    <property type="evidence" value="ECO:0007669"/>
    <property type="project" value="TreeGrafter"/>
</dbReference>
<evidence type="ECO:0000313" key="9">
    <source>
        <dbReference type="Proteomes" id="UP000822688"/>
    </source>
</evidence>
<evidence type="ECO:0000313" key="8">
    <source>
        <dbReference type="EMBL" id="KAG0582129.1"/>
    </source>
</evidence>
<sequence length="221" mass="24754">MAPKADSVEGTILGYINEQNRPLNVQMVADALQKNGIKKTAVQKVMDTLAANGKISFKDYGKQRVCMADQTQFEIPDIDELDAMKKQNDQLLADVAAVRSRVSELESGLKSAETNLTLDAVVKKTKELGSEVETMETKVQALREGSVLVTPEERLEVQAAYDLKLGVWRKRKKIYHELWGMITESMTENLKDLKVINSKSTNSHWTVASVPELLCFCCRTF</sequence>
<dbReference type="EMBL" id="CM026423">
    <property type="protein sequence ID" value="KAG0582129.1"/>
    <property type="molecule type" value="Genomic_DNA"/>
</dbReference>
<dbReference type="Proteomes" id="UP000822688">
    <property type="component" value="Chromosome 3"/>
</dbReference>
<dbReference type="PANTHER" id="PTHR15938">
    <property type="entry name" value="TBP-1 INTERACTING PROTEIN"/>
    <property type="match status" value="1"/>
</dbReference>
<evidence type="ECO:0000256" key="6">
    <source>
        <dbReference type="SAM" id="Coils"/>
    </source>
</evidence>
<evidence type="ECO:0000259" key="7">
    <source>
        <dbReference type="Pfam" id="PF07106"/>
    </source>
</evidence>
<gene>
    <name evidence="8" type="ORF">KC19_3G036100</name>
</gene>
<evidence type="ECO:0000256" key="2">
    <source>
        <dbReference type="ARBA" id="ARBA00007922"/>
    </source>
</evidence>
<reference evidence="8" key="1">
    <citation type="submission" date="2020-06" db="EMBL/GenBank/DDBJ databases">
        <title>WGS assembly of Ceratodon purpureus strain R40.</title>
        <authorList>
            <person name="Carey S.B."/>
            <person name="Jenkins J."/>
            <person name="Shu S."/>
            <person name="Lovell J.T."/>
            <person name="Sreedasyam A."/>
            <person name="Maumus F."/>
            <person name="Tiley G.P."/>
            <person name="Fernandez-Pozo N."/>
            <person name="Barry K."/>
            <person name="Chen C."/>
            <person name="Wang M."/>
            <person name="Lipzen A."/>
            <person name="Daum C."/>
            <person name="Saski C.A."/>
            <person name="Payton A.C."/>
            <person name="Mcbreen J.C."/>
            <person name="Conrad R.E."/>
            <person name="Kollar L.M."/>
            <person name="Olsson S."/>
            <person name="Huttunen S."/>
            <person name="Landis J.B."/>
            <person name="Wickett N.J."/>
            <person name="Johnson M.G."/>
            <person name="Rensing S.A."/>
            <person name="Grimwood J."/>
            <person name="Schmutz J."/>
            <person name="Mcdaniel S.F."/>
        </authorList>
    </citation>
    <scope>NUCLEOTIDE SEQUENCE</scope>
    <source>
        <strain evidence="8">R40</strain>
    </source>
</reference>
<dbReference type="GO" id="GO:0003690">
    <property type="term" value="F:double-stranded DNA binding"/>
    <property type="evidence" value="ECO:0007669"/>
    <property type="project" value="TreeGrafter"/>
</dbReference>
<protein>
    <recommendedName>
        <fullName evidence="7">Homologous-pairing protein 2 winged helix domain-containing protein</fullName>
    </recommendedName>
</protein>